<organism evidence="1 2">
    <name type="scientific">Marinobacter salexigens</name>
    <dbReference type="NCBI Taxonomy" id="1925763"/>
    <lineage>
        <taxon>Bacteria</taxon>
        <taxon>Pseudomonadati</taxon>
        <taxon>Pseudomonadota</taxon>
        <taxon>Gammaproteobacteria</taxon>
        <taxon>Pseudomonadales</taxon>
        <taxon>Marinobacteraceae</taxon>
        <taxon>Marinobacter</taxon>
    </lineage>
</organism>
<proteinExistence type="predicted"/>
<protein>
    <recommendedName>
        <fullName evidence="3">HNH endonuclease 5 domain-containing protein</fullName>
    </recommendedName>
</protein>
<comment type="caution">
    <text evidence="1">The sequence shown here is derived from an EMBL/GenBank/DDBJ whole genome shotgun (WGS) entry which is preliminary data.</text>
</comment>
<reference evidence="1 2" key="1">
    <citation type="submission" date="2021-05" db="EMBL/GenBank/DDBJ databases">
        <title>Draft genomes of bacteria isolated from model marine particles.</title>
        <authorList>
            <person name="Datta M.S."/>
            <person name="Schwartzman J.A."/>
            <person name="Enke T.N."/>
            <person name="Saavedra J."/>
            <person name="Cermak N."/>
            <person name="Cordero O.X."/>
        </authorList>
    </citation>
    <scope>NUCLEOTIDE SEQUENCE [LARGE SCALE GENOMIC DNA]</scope>
    <source>
        <strain evidence="1 2">D2M19</strain>
    </source>
</reference>
<dbReference type="EMBL" id="JAHKPV010000019">
    <property type="protein sequence ID" value="MBU2875046.1"/>
    <property type="molecule type" value="Genomic_DNA"/>
</dbReference>
<name>A0ABS6AA72_9GAMM</name>
<evidence type="ECO:0000313" key="2">
    <source>
        <dbReference type="Proteomes" id="UP000753376"/>
    </source>
</evidence>
<gene>
    <name evidence="1" type="ORF">KO508_13640</name>
</gene>
<evidence type="ECO:0000313" key="1">
    <source>
        <dbReference type="EMBL" id="MBU2875046.1"/>
    </source>
</evidence>
<keyword evidence="2" id="KW-1185">Reference proteome</keyword>
<dbReference type="Proteomes" id="UP000753376">
    <property type="component" value="Unassembled WGS sequence"/>
</dbReference>
<sequence length="251" mass="28546">MKCRMCGEDRKLIEAHIIPRSFYEPLKENGQIPRIITDKAGVYPKRSQTGAYDKEIVCENCEQMFSPWDDYGYNFLFQELDEANYISDGGRAVAYNFGKCDVEKLKLFFLSVLWRASVSKHDIFHDVQLGPFEEKLRALLLSGDSGDNSEFAIALSKFDAPANKTGILAPDRTRYNGVNHYRFYMAGYMAAIKVSKSRSSETFEKLYFSPGKNVYCIIREFDKSGEYKALINAVLNADKPGRANKSRKADA</sequence>
<evidence type="ECO:0008006" key="3">
    <source>
        <dbReference type="Google" id="ProtNLM"/>
    </source>
</evidence>
<accession>A0ABS6AA72</accession>